<evidence type="ECO:0000256" key="5">
    <source>
        <dbReference type="ARBA" id="ARBA00023295"/>
    </source>
</evidence>
<dbReference type="InterPro" id="IPR052764">
    <property type="entry name" value="GH20_Enzymes"/>
</dbReference>
<keyword evidence="4" id="KW-0378">Hydrolase</keyword>
<feature type="chain" id="PRO_5012853980" description="beta-N-acetylhexosaminidase" evidence="7">
    <location>
        <begin position="19"/>
        <end position="724"/>
    </location>
</feature>
<comment type="catalytic activity">
    <reaction evidence="1">
        <text>Hydrolysis of terminal non-reducing N-acetyl-D-hexosamine residues in N-acetyl-beta-D-hexosaminides.</text>
        <dbReference type="EC" id="3.2.1.52"/>
    </reaction>
</comment>
<sequence length="724" mass="80255">MLWAKVAAVALCLWQVNAEVSLPQIPSLTSFSFASSAHTPGFELSSSTQIVVDRSTAGSRLNAQSPSLLEFAETFRDDLADITGQSKVRVVIGKISKQDRNIIYLTIGNEGKYKYNNGQTCPEAYELDINEAMPDVITVTGSSALGTFWGTRSLLQQIALHQTSSHGPGVVLPAGHGIDVPGWEVRGFMLDAGRHWFDTGFLSDLCTYASFWKINEFHVHAMDNLWSPAWLYGPNANWREEYSGFRFRPPPGSPFEGLVHFMNETWTRSEFEDFEATCAKRGVTVIPEIESPGHALAVSQWKPELMIAGSPDSLNISQPDMIPTIKSIWKEFLPWFTSKEVHIGADEYPSNLANDYIRFVNTMADYIFQESGKRIRIWGTLEPSKTMEVSKNITIQHWDFPSDDLPVQLMAKGYHVINSEQAFLYLDGKSPGETSFPQELNQTLMWTGAPGGAGWAPNIFTTNDPSNNSAVDEPFLRGAIMPLWSDWGNNATTRLEVYYSFAKSLATLGLKTWSGSGEGTLARDQFEQIYPLLNAVAPCQNLNRVVPSKGKTVVEYDFGKANRHGLPDQSGNHYNAQLHNVATSKSFGVFKGTSNSYATTPLNSMGPPYTMSFKVNPASGEGTLFSGIDSILLAADLTWNVTGQLYTLNYSLPINKVTQVEIHATREQTWAYINGEKTPRYWYTYLEIWGDYIQQANMSFAAPIQTIGAGFKGMIGDIVLTQGA</sequence>
<keyword evidence="5" id="KW-0326">Glycosidase</keyword>
<evidence type="ECO:0000256" key="2">
    <source>
        <dbReference type="ARBA" id="ARBA00006285"/>
    </source>
</evidence>
<evidence type="ECO:0000313" key="10">
    <source>
        <dbReference type="EMBL" id="OZJ05732.1"/>
    </source>
</evidence>
<dbReference type="Gene3D" id="3.30.379.10">
    <property type="entry name" value="Chitobiase/beta-hexosaminidase domain 2-like"/>
    <property type="match status" value="1"/>
</dbReference>
<dbReference type="InterPro" id="IPR015883">
    <property type="entry name" value="Glyco_hydro_20_cat"/>
</dbReference>
<dbReference type="PRINTS" id="PR00738">
    <property type="entry name" value="GLHYDRLASE20"/>
</dbReference>
<accession>A0A261Y547</accession>
<proteinExistence type="inferred from homology"/>
<dbReference type="InterPro" id="IPR017853">
    <property type="entry name" value="GH"/>
</dbReference>
<keyword evidence="7" id="KW-0732">Signal</keyword>
<evidence type="ECO:0000256" key="7">
    <source>
        <dbReference type="SAM" id="SignalP"/>
    </source>
</evidence>
<dbReference type="InterPro" id="IPR015882">
    <property type="entry name" value="HEX_bac_N"/>
</dbReference>
<dbReference type="GO" id="GO:0005975">
    <property type="term" value="P:carbohydrate metabolic process"/>
    <property type="evidence" value="ECO:0007669"/>
    <property type="project" value="InterPro"/>
</dbReference>
<dbReference type="InterPro" id="IPR013320">
    <property type="entry name" value="ConA-like_dom_sf"/>
</dbReference>
<dbReference type="CDD" id="cd06564">
    <property type="entry name" value="GH20_DspB_LnbB-like"/>
    <property type="match status" value="1"/>
</dbReference>
<dbReference type="InterPro" id="IPR029018">
    <property type="entry name" value="Hex-like_dom2"/>
</dbReference>
<evidence type="ECO:0000313" key="11">
    <source>
        <dbReference type="Proteomes" id="UP000242875"/>
    </source>
</evidence>
<dbReference type="Pfam" id="PF00728">
    <property type="entry name" value="Glyco_hydro_20"/>
    <property type="match status" value="1"/>
</dbReference>
<evidence type="ECO:0000256" key="6">
    <source>
        <dbReference type="PIRSR" id="PIRSR625705-1"/>
    </source>
</evidence>
<evidence type="ECO:0000256" key="3">
    <source>
        <dbReference type="ARBA" id="ARBA00012663"/>
    </source>
</evidence>
<dbReference type="AlphaFoldDB" id="A0A261Y547"/>
<feature type="domain" description="Beta-hexosaminidase bacterial type N-terminal" evidence="9">
    <location>
        <begin position="37"/>
        <end position="161"/>
    </location>
</feature>
<evidence type="ECO:0000256" key="4">
    <source>
        <dbReference type="ARBA" id="ARBA00022801"/>
    </source>
</evidence>
<dbReference type="Pfam" id="PF02838">
    <property type="entry name" value="Glyco_hydro_20b"/>
    <property type="match status" value="1"/>
</dbReference>
<dbReference type="EMBL" id="MVBO01000010">
    <property type="protein sequence ID" value="OZJ05732.1"/>
    <property type="molecule type" value="Genomic_DNA"/>
</dbReference>
<dbReference type="PANTHER" id="PTHR43678:SF1">
    <property type="entry name" value="BETA-N-ACETYLHEXOSAMINIDASE"/>
    <property type="match status" value="1"/>
</dbReference>
<keyword evidence="11" id="KW-1185">Reference proteome</keyword>
<dbReference type="PANTHER" id="PTHR43678">
    <property type="entry name" value="PUTATIVE (AFU_ORTHOLOGUE AFUA_2G00640)-RELATED"/>
    <property type="match status" value="1"/>
</dbReference>
<protein>
    <recommendedName>
        <fullName evidence="3">beta-N-acetylhexosaminidase</fullName>
        <ecNumber evidence="3">3.2.1.52</ecNumber>
    </recommendedName>
</protein>
<dbReference type="SUPFAM" id="SSF55545">
    <property type="entry name" value="beta-N-acetylhexosaminidase-like domain"/>
    <property type="match status" value="1"/>
</dbReference>
<comment type="caution">
    <text evidence="10">The sequence shown here is derived from an EMBL/GenBank/DDBJ whole genome shotgun (WGS) entry which is preliminary data.</text>
</comment>
<evidence type="ECO:0000259" key="9">
    <source>
        <dbReference type="Pfam" id="PF02838"/>
    </source>
</evidence>
<dbReference type="SUPFAM" id="SSF49899">
    <property type="entry name" value="Concanavalin A-like lectins/glucanases"/>
    <property type="match status" value="1"/>
</dbReference>
<feature type="active site" description="Proton donor" evidence="6">
    <location>
        <position position="347"/>
    </location>
</feature>
<evidence type="ECO:0000256" key="1">
    <source>
        <dbReference type="ARBA" id="ARBA00001231"/>
    </source>
</evidence>
<feature type="domain" description="Glycoside hydrolase family 20 catalytic" evidence="8">
    <location>
        <begin position="185"/>
        <end position="491"/>
    </location>
</feature>
<dbReference type="Proteomes" id="UP000242875">
    <property type="component" value="Unassembled WGS sequence"/>
</dbReference>
<gene>
    <name evidence="10" type="ORF">BZG36_01314</name>
</gene>
<reference evidence="10 11" key="1">
    <citation type="journal article" date="2017" name="Mycologia">
        <title>Bifiguratus adelaidae, gen. et sp. nov., a new member of Mucoromycotina in endophytic and soil-dwelling habitats.</title>
        <authorList>
            <person name="Torres-Cruz T.J."/>
            <person name="Billingsley Tobias T.L."/>
            <person name="Almatruk M."/>
            <person name="Hesse C."/>
            <person name="Kuske C.R."/>
            <person name="Desiro A."/>
            <person name="Benucci G.M."/>
            <person name="Bonito G."/>
            <person name="Stajich J.E."/>
            <person name="Dunlap C."/>
            <person name="Arnold A.E."/>
            <person name="Porras-Alfaro A."/>
        </authorList>
    </citation>
    <scope>NUCLEOTIDE SEQUENCE [LARGE SCALE GENOMIC DNA]</scope>
    <source>
        <strain evidence="10 11">AZ0501</strain>
    </source>
</reference>
<feature type="signal peptide" evidence="7">
    <location>
        <begin position="1"/>
        <end position="18"/>
    </location>
</feature>
<comment type="similarity">
    <text evidence="2">Belongs to the glycosyl hydrolase 20 family.</text>
</comment>
<dbReference type="GO" id="GO:0004563">
    <property type="term" value="F:beta-N-acetylhexosaminidase activity"/>
    <property type="evidence" value="ECO:0007669"/>
    <property type="project" value="UniProtKB-EC"/>
</dbReference>
<organism evidence="10 11">
    <name type="scientific">Bifiguratus adelaidae</name>
    <dbReference type="NCBI Taxonomy" id="1938954"/>
    <lineage>
        <taxon>Eukaryota</taxon>
        <taxon>Fungi</taxon>
        <taxon>Fungi incertae sedis</taxon>
        <taxon>Mucoromycota</taxon>
        <taxon>Mucoromycotina</taxon>
        <taxon>Endogonomycetes</taxon>
        <taxon>Endogonales</taxon>
        <taxon>Endogonales incertae sedis</taxon>
        <taxon>Bifiguratus</taxon>
    </lineage>
</organism>
<dbReference type="SUPFAM" id="SSF51445">
    <property type="entry name" value="(Trans)glycosidases"/>
    <property type="match status" value="1"/>
</dbReference>
<name>A0A261Y547_9FUNG</name>
<evidence type="ECO:0000259" key="8">
    <source>
        <dbReference type="Pfam" id="PF00728"/>
    </source>
</evidence>
<dbReference type="Gene3D" id="3.20.20.80">
    <property type="entry name" value="Glycosidases"/>
    <property type="match status" value="1"/>
</dbReference>
<dbReference type="InterPro" id="IPR025705">
    <property type="entry name" value="Beta_hexosaminidase_sua/sub"/>
</dbReference>
<dbReference type="EC" id="3.2.1.52" evidence="3"/>
<dbReference type="OrthoDB" id="428480at2759"/>